<dbReference type="OrthoDB" id="5334937at2"/>
<dbReference type="KEGG" id="sua:Saut_0146"/>
<evidence type="ECO:0000313" key="1">
    <source>
        <dbReference type="EMBL" id="ADN08195.1"/>
    </source>
</evidence>
<proteinExistence type="predicted"/>
<name>E0UT92_SULAO</name>
<dbReference type="STRING" id="563040.Saut_0146"/>
<evidence type="ECO:0000313" key="2">
    <source>
        <dbReference type="Proteomes" id="UP000007803"/>
    </source>
</evidence>
<dbReference type="Proteomes" id="UP000007803">
    <property type="component" value="Chromosome"/>
</dbReference>
<dbReference type="EMBL" id="CP002205">
    <property type="protein sequence ID" value="ADN08195.1"/>
    <property type="molecule type" value="Genomic_DNA"/>
</dbReference>
<keyword evidence="2" id="KW-1185">Reference proteome</keyword>
<reference evidence="2" key="1">
    <citation type="journal article" date="2010" name="Stand. Genomic Sci.">
        <title>Complete genome sequence of Sulfurimonas autotrophica type strain (OK10).</title>
        <authorList>
            <person name="Sikorski J."/>
            <person name="Munk C."/>
            <person name="Lapidus A."/>
            <person name="Djao O."/>
            <person name="Lucas S."/>
            <person name="Glavina Del Rio T."/>
            <person name="Nolan M."/>
            <person name="Tice H."/>
            <person name="Han C."/>
            <person name="Cheng J."/>
            <person name="Tapia R."/>
            <person name="Goodwin L."/>
            <person name="Pitluck S."/>
            <person name="Liolios K."/>
            <person name="Ivanova N."/>
            <person name="Mavromatis K."/>
            <person name="Mikhailova N."/>
            <person name="Pati A."/>
            <person name="Sims D."/>
            <person name="Meincke L."/>
            <person name="Brettin T."/>
            <person name="Detter J."/>
            <person name="Chen A."/>
            <person name="Palaniappan K."/>
            <person name="Land M."/>
            <person name="Hauser L."/>
            <person name="Chang Y."/>
            <person name="Jeffries C."/>
            <person name="Rohde M."/>
            <person name="Lang E."/>
            <person name="Spring S."/>
            <person name="Goker M."/>
            <person name="Woyke T."/>
            <person name="Bristow J."/>
            <person name="Eisen J."/>
            <person name="Markowitz V."/>
            <person name="Hugenholtz P."/>
            <person name="Kyrpides N."/>
            <person name="Klenk H."/>
        </authorList>
    </citation>
    <scope>NUCLEOTIDE SEQUENCE [LARGE SCALE GENOMIC DNA]</scope>
    <source>
        <strain evidence="2">ATCC BAA-671 / DSM 16294 / JCM 11897 / OK10</strain>
    </source>
</reference>
<dbReference type="HOGENOM" id="CLU_192776_0_0_7"/>
<dbReference type="RefSeq" id="WP_013325951.1">
    <property type="nucleotide sequence ID" value="NC_014506.1"/>
</dbReference>
<organism evidence="1 2">
    <name type="scientific">Sulfurimonas autotrophica (strain ATCC BAA-671 / DSM 16294 / JCM 11897 / OK10)</name>
    <dbReference type="NCBI Taxonomy" id="563040"/>
    <lineage>
        <taxon>Bacteria</taxon>
        <taxon>Pseudomonadati</taxon>
        <taxon>Campylobacterota</taxon>
        <taxon>Epsilonproteobacteria</taxon>
        <taxon>Campylobacterales</taxon>
        <taxon>Sulfurimonadaceae</taxon>
        <taxon>Sulfurimonas</taxon>
    </lineage>
</organism>
<dbReference type="AlphaFoldDB" id="E0UT92"/>
<sequence length="84" mass="9612">MWIKQLKIALVQQDLKQVNDLLDNIPLFKKKQEMLEASCLLKEAANIFTILKNETALSMKQIQKNKDFLNSTQADATAKFDITS</sequence>
<accession>E0UT92</accession>
<dbReference type="eggNOG" id="ENOG50307PY">
    <property type="taxonomic scope" value="Bacteria"/>
</dbReference>
<protein>
    <submittedName>
        <fullName evidence="1">Uncharacterized protein</fullName>
    </submittedName>
</protein>
<gene>
    <name evidence="1" type="ordered locus">Saut_0146</name>
</gene>